<comment type="caution">
    <text evidence="12">The sequence shown here is derived from an EMBL/GenBank/DDBJ whole genome shotgun (WGS) entry which is preliminary data.</text>
</comment>
<dbReference type="HOGENOM" id="CLU_009710_9_4_5"/>
<dbReference type="InterPro" id="IPR015413">
    <property type="entry name" value="Methionyl/Leucyl_tRNA_Synth"/>
</dbReference>
<dbReference type="CDD" id="cd07957">
    <property type="entry name" value="Anticodon_Ia_Met"/>
    <property type="match status" value="1"/>
</dbReference>
<dbReference type="GO" id="GO:0004825">
    <property type="term" value="F:methionine-tRNA ligase activity"/>
    <property type="evidence" value="ECO:0007669"/>
    <property type="project" value="UniProtKB-UniRule"/>
</dbReference>
<dbReference type="InterPro" id="IPR023457">
    <property type="entry name" value="Met-tRNA_synth_2"/>
</dbReference>
<dbReference type="Gene3D" id="2.170.220.10">
    <property type="match status" value="1"/>
</dbReference>
<evidence type="ECO:0000256" key="9">
    <source>
        <dbReference type="HAMAP-Rule" id="MF_01228"/>
    </source>
</evidence>
<keyword evidence="7 9" id="KW-0648">Protein biosynthesis</keyword>
<dbReference type="HAMAP" id="MF_01228">
    <property type="entry name" value="Met_tRNA_synth_type2"/>
    <property type="match status" value="1"/>
</dbReference>
<evidence type="ECO:0000256" key="3">
    <source>
        <dbReference type="ARBA" id="ARBA00022490"/>
    </source>
</evidence>
<dbReference type="GO" id="GO:0005737">
    <property type="term" value="C:cytoplasm"/>
    <property type="evidence" value="ECO:0007669"/>
    <property type="project" value="UniProtKB-SubCell"/>
</dbReference>
<comment type="catalytic activity">
    <reaction evidence="9">
        <text>tRNA(Met) + L-methionine + ATP = L-methionyl-tRNA(Met) + AMP + diphosphate</text>
        <dbReference type="Rhea" id="RHEA:13481"/>
        <dbReference type="Rhea" id="RHEA-COMP:9667"/>
        <dbReference type="Rhea" id="RHEA-COMP:9698"/>
        <dbReference type="ChEBI" id="CHEBI:30616"/>
        <dbReference type="ChEBI" id="CHEBI:33019"/>
        <dbReference type="ChEBI" id="CHEBI:57844"/>
        <dbReference type="ChEBI" id="CHEBI:78442"/>
        <dbReference type="ChEBI" id="CHEBI:78530"/>
        <dbReference type="ChEBI" id="CHEBI:456215"/>
        <dbReference type="EC" id="6.1.1.10"/>
    </reaction>
</comment>
<dbReference type="SUPFAM" id="SSF52374">
    <property type="entry name" value="Nucleotidylyl transferase"/>
    <property type="match status" value="1"/>
</dbReference>
<sequence length="541" mass="60841">MNPSPKEANVPMGEPYYITTAISYPNGKPHIGHAYEAIAADVIVRFMRAMGRDARLQTGTDEHGLKMAQKARDLGLTAKELADQMSQYFKDMCAALNVGYDVFIRTTEDRHHEASQELWRRMKANGDLYLDRYEGWYSIRDEAYYDESELVAGEGGQKLSPQGTPVEWTVEESWFFRLSAYGDKLLTLYNENPEFIRPESRRNEIMRFVEGGLRDLSVSRTSFDWGIKVPVHGEGETSDDHVMYVWVDALTNYLTGLGWPEETEEFRKFWPANLHLIGKDIIRFHTVYWPAFLMSAGLPVPRQVFGHGFLLNRGQKESKSLGNVTDPLDLAARFGVDPLRYFFLREVVFGQDGSYSPEAIATRCNAELANSYGNLVQRTLSMIFKNCGGELATFSSTEADEALLATVAAATREDLPREFEALNFSAGLEAWMRAVFACNAYVDEQAPWALRKTDPERMRAVLYTLFMAIRDLTIAIQPVVPATAAKVLDQLGVPEDQRGIADLPRADWYMARVATGERLAAPVPAFPRIELESAESEGSAA</sequence>
<feature type="short sequence motif" description="'HIGH' region" evidence="9">
    <location>
        <begin position="23"/>
        <end position="33"/>
    </location>
</feature>
<dbReference type="EMBL" id="AEWJ01000041">
    <property type="protein sequence ID" value="EGD58613.1"/>
    <property type="molecule type" value="Genomic_DNA"/>
</dbReference>
<dbReference type="Pfam" id="PF09334">
    <property type="entry name" value="tRNA-synt_1g"/>
    <property type="match status" value="1"/>
</dbReference>
<dbReference type="InterPro" id="IPR041872">
    <property type="entry name" value="Anticodon_Met"/>
</dbReference>
<dbReference type="FunFam" id="2.170.220.10:FF:000002">
    <property type="entry name" value="Methionine--tRNA ligase"/>
    <property type="match status" value="1"/>
</dbReference>
<dbReference type="Gene3D" id="3.40.50.620">
    <property type="entry name" value="HUPs"/>
    <property type="match status" value="1"/>
</dbReference>
<evidence type="ECO:0000313" key="13">
    <source>
        <dbReference type="Proteomes" id="UP000004728"/>
    </source>
</evidence>
<dbReference type="InterPro" id="IPR014729">
    <property type="entry name" value="Rossmann-like_a/b/a_fold"/>
</dbReference>
<dbReference type="CDD" id="cd00814">
    <property type="entry name" value="MetRS_core"/>
    <property type="match status" value="1"/>
</dbReference>
<comment type="subcellular location">
    <subcellularLocation>
        <location evidence="2 9">Cytoplasm</location>
    </subcellularLocation>
</comment>
<feature type="domain" description="Methionyl-tRNA synthetase anticodon-binding" evidence="11">
    <location>
        <begin position="397"/>
        <end position="534"/>
    </location>
</feature>
<accession>F1Z9X9</accession>
<dbReference type="InParanoid" id="F1Z9X9"/>
<keyword evidence="3 9" id="KW-0963">Cytoplasm</keyword>
<evidence type="ECO:0000259" key="10">
    <source>
        <dbReference type="Pfam" id="PF09334"/>
    </source>
</evidence>
<dbReference type="eggNOG" id="COG0143">
    <property type="taxonomic scope" value="Bacteria"/>
</dbReference>
<feature type="domain" description="Methionyl/Leucyl tRNA synthetase" evidence="10">
    <location>
        <begin position="16"/>
        <end position="380"/>
    </location>
</feature>
<dbReference type="InterPro" id="IPR033911">
    <property type="entry name" value="MetRS_core"/>
</dbReference>
<dbReference type="PANTHER" id="PTHR43326">
    <property type="entry name" value="METHIONYL-TRNA SYNTHETASE"/>
    <property type="match status" value="1"/>
</dbReference>
<dbReference type="EC" id="6.1.1.10" evidence="9"/>
<dbReference type="InterPro" id="IPR014758">
    <property type="entry name" value="Met-tRNA_synth"/>
</dbReference>
<dbReference type="AlphaFoldDB" id="F1Z9X9"/>
<dbReference type="PROSITE" id="PS00178">
    <property type="entry name" value="AA_TRNA_LIGASE_I"/>
    <property type="match status" value="1"/>
</dbReference>
<dbReference type="Proteomes" id="UP000004728">
    <property type="component" value="Unassembled WGS sequence"/>
</dbReference>
<dbReference type="SUPFAM" id="SSF47323">
    <property type="entry name" value="Anticodon-binding domain of a subclass of class I aminoacyl-tRNA synthetases"/>
    <property type="match status" value="1"/>
</dbReference>
<evidence type="ECO:0000256" key="2">
    <source>
        <dbReference type="ARBA" id="ARBA00004496"/>
    </source>
</evidence>
<evidence type="ECO:0000256" key="6">
    <source>
        <dbReference type="ARBA" id="ARBA00022840"/>
    </source>
</evidence>
<evidence type="ECO:0000256" key="5">
    <source>
        <dbReference type="ARBA" id="ARBA00022741"/>
    </source>
</evidence>
<keyword evidence="6 9" id="KW-0067">ATP-binding</keyword>
<keyword evidence="13" id="KW-1185">Reference proteome</keyword>
<dbReference type="GO" id="GO:0005524">
    <property type="term" value="F:ATP binding"/>
    <property type="evidence" value="ECO:0007669"/>
    <property type="project" value="UniProtKB-UniRule"/>
</dbReference>
<keyword evidence="5 9" id="KW-0547">Nucleotide-binding</keyword>
<evidence type="ECO:0000256" key="8">
    <source>
        <dbReference type="ARBA" id="ARBA00023146"/>
    </source>
</evidence>
<evidence type="ECO:0000256" key="4">
    <source>
        <dbReference type="ARBA" id="ARBA00022598"/>
    </source>
</evidence>
<dbReference type="Gene3D" id="1.10.730.10">
    <property type="entry name" value="Isoleucyl-tRNA Synthetase, Domain 1"/>
    <property type="match status" value="1"/>
</dbReference>
<dbReference type="Pfam" id="PF19303">
    <property type="entry name" value="Anticodon_3"/>
    <property type="match status" value="1"/>
</dbReference>
<name>F1Z9X9_9SPHN</name>
<dbReference type="GO" id="GO:0006431">
    <property type="term" value="P:methionyl-tRNA aminoacylation"/>
    <property type="evidence" value="ECO:0007669"/>
    <property type="project" value="UniProtKB-UniRule"/>
</dbReference>
<comment type="function">
    <text evidence="1 9">Is required not only for elongation of protein synthesis but also for the initiation of all mRNA translation through initiator tRNA(fMet) aminoacylation.</text>
</comment>
<dbReference type="STRING" id="983920.Y88_0670"/>
<protein>
    <recommendedName>
        <fullName evidence="9">Methionine--tRNA ligase</fullName>
        <ecNumber evidence="9">6.1.1.10</ecNumber>
    </recommendedName>
    <alternativeName>
        <fullName evidence="9">Methionyl-tRNA synthetase</fullName>
        <shortName evidence="9">MetRS</shortName>
    </alternativeName>
</protein>
<comment type="caution">
    <text evidence="9">Lacks conserved residue(s) required for the propagation of feature annotation.</text>
</comment>
<dbReference type="InterPro" id="IPR009080">
    <property type="entry name" value="tRNAsynth_Ia_anticodon-bd"/>
</dbReference>
<proteinExistence type="inferred from homology"/>
<dbReference type="FunCoup" id="F1Z9X9">
    <property type="interactions" value="607"/>
</dbReference>
<dbReference type="NCBIfam" id="TIGR00398">
    <property type="entry name" value="metG"/>
    <property type="match status" value="1"/>
</dbReference>
<evidence type="ECO:0000256" key="1">
    <source>
        <dbReference type="ARBA" id="ARBA00003314"/>
    </source>
</evidence>
<evidence type="ECO:0000256" key="7">
    <source>
        <dbReference type="ARBA" id="ARBA00022917"/>
    </source>
</evidence>
<evidence type="ECO:0000313" key="12">
    <source>
        <dbReference type="EMBL" id="EGD58613.1"/>
    </source>
</evidence>
<organism evidence="12 13">
    <name type="scientific">Novosphingobium nitrogenifigens DSM 19370</name>
    <dbReference type="NCBI Taxonomy" id="983920"/>
    <lineage>
        <taxon>Bacteria</taxon>
        <taxon>Pseudomonadati</taxon>
        <taxon>Pseudomonadota</taxon>
        <taxon>Alphaproteobacteria</taxon>
        <taxon>Sphingomonadales</taxon>
        <taxon>Sphingomonadaceae</taxon>
        <taxon>Novosphingobium</taxon>
    </lineage>
</organism>
<comment type="subunit">
    <text evidence="9">Monomer.</text>
</comment>
<keyword evidence="4 9" id="KW-0436">Ligase</keyword>
<dbReference type="InterPro" id="IPR001412">
    <property type="entry name" value="aa-tRNA-synth_I_CS"/>
</dbReference>
<keyword evidence="8 9" id="KW-0030">Aminoacyl-tRNA synthetase</keyword>
<dbReference type="NCBIfam" id="NF008900">
    <property type="entry name" value="PRK12267.1"/>
    <property type="match status" value="1"/>
</dbReference>
<dbReference type="PRINTS" id="PR01041">
    <property type="entry name" value="TRNASYNTHMET"/>
</dbReference>
<evidence type="ECO:0000259" key="11">
    <source>
        <dbReference type="Pfam" id="PF19303"/>
    </source>
</evidence>
<gene>
    <name evidence="9" type="primary">metG</name>
    <name evidence="12" type="ORF">Y88_0670</name>
</gene>
<comment type="similarity">
    <text evidence="9">Belongs to the class-I aminoacyl-tRNA synthetase family. MetG type 2B subfamily.</text>
</comment>
<reference evidence="12 13" key="1">
    <citation type="journal article" date="2012" name="J. Bacteriol.">
        <title>Draft Genome Sequence of Novosphingobium nitrogenifigens Y88T.</title>
        <authorList>
            <person name="Strabala T.J."/>
            <person name="Macdonald L."/>
            <person name="Liu V."/>
            <person name="Smit A.M."/>
        </authorList>
    </citation>
    <scope>NUCLEOTIDE SEQUENCE [LARGE SCALE GENOMIC DNA]</scope>
    <source>
        <strain evidence="12 13">DSM 19370</strain>
    </source>
</reference>
<dbReference type="PANTHER" id="PTHR43326:SF1">
    <property type="entry name" value="METHIONINE--TRNA LIGASE, MITOCHONDRIAL"/>
    <property type="match status" value="1"/>
</dbReference>